<dbReference type="EC" id="3.6.1.66" evidence="10"/>
<reference evidence="12" key="1">
    <citation type="submission" date="2020-11" db="EMBL/GenBank/DDBJ databases">
        <title>Sequencing the genomes of 1000 actinobacteria strains.</title>
        <authorList>
            <person name="Klenk H.-P."/>
        </authorList>
    </citation>
    <scope>NUCLEOTIDE SEQUENCE</scope>
    <source>
        <strain evidence="12">DSM 43175</strain>
    </source>
</reference>
<comment type="subunit">
    <text evidence="2 10">Homodimer.</text>
</comment>
<dbReference type="GO" id="GO:0035870">
    <property type="term" value="F:dITP diphosphatase activity"/>
    <property type="evidence" value="ECO:0007669"/>
    <property type="project" value="UniProtKB-UniRule"/>
</dbReference>
<sequence length="216" mass="22272">MTTTIVLASRNQDKIVELNRILAGGPSPAAVDGIEVTGLAAFPDAPEVPETELTFEGNALLKARAIAAHTGLPAVADDSGLCVDALNGMPGVLSARWSGRFGAAAPDKDRANLDLLLDQLADVAPEHRGAHFVCAAALVVPGGAEHVVEGRMHGRVIGAPRGTGGFGYDPVFVPEDETRTSAELSPAEKDAISHRGRALRALAELLPGALGTVRPV</sequence>
<dbReference type="RefSeq" id="WP_197015707.1">
    <property type="nucleotide sequence ID" value="NZ_BAABES010000003.1"/>
</dbReference>
<comment type="function">
    <text evidence="10">Pyrophosphatase that catalyzes the hydrolysis of nucleoside triphosphates to their monophosphate derivatives, with a high preference for the non-canonical purine nucleotides XTP (xanthosine triphosphate), dITP (deoxyinosine triphosphate) and ITP. Seems to function as a house-cleaning enzyme that removes non-canonical purine nucleotides from the nucleotide pool, thus preventing their incorporation into DNA/RNA and avoiding chromosomal lesions.</text>
</comment>
<dbReference type="InterPro" id="IPR002637">
    <property type="entry name" value="RdgB/HAM1"/>
</dbReference>
<evidence type="ECO:0000256" key="2">
    <source>
        <dbReference type="ARBA" id="ARBA00011738"/>
    </source>
</evidence>
<evidence type="ECO:0000313" key="13">
    <source>
        <dbReference type="Proteomes" id="UP000614047"/>
    </source>
</evidence>
<dbReference type="GO" id="GO:0005829">
    <property type="term" value="C:cytosol"/>
    <property type="evidence" value="ECO:0007669"/>
    <property type="project" value="TreeGrafter"/>
</dbReference>
<dbReference type="InterPro" id="IPR029001">
    <property type="entry name" value="ITPase-like_fam"/>
</dbReference>
<feature type="binding site" evidence="10">
    <location>
        <position position="189"/>
    </location>
    <ligand>
        <name>substrate</name>
    </ligand>
</feature>
<dbReference type="GO" id="GO:0017111">
    <property type="term" value="F:ribonucleoside triphosphate phosphatase activity"/>
    <property type="evidence" value="ECO:0007669"/>
    <property type="project" value="InterPro"/>
</dbReference>
<dbReference type="GO" id="GO:0009146">
    <property type="term" value="P:purine nucleoside triphosphate catabolic process"/>
    <property type="evidence" value="ECO:0007669"/>
    <property type="project" value="UniProtKB-UniRule"/>
</dbReference>
<keyword evidence="6 10" id="KW-0460">Magnesium</keyword>
<organism evidence="12 13">
    <name type="scientific">Actinomadura viridis</name>
    <dbReference type="NCBI Taxonomy" id="58110"/>
    <lineage>
        <taxon>Bacteria</taxon>
        <taxon>Bacillati</taxon>
        <taxon>Actinomycetota</taxon>
        <taxon>Actinomycetes</taxon>
        <taxon>Streptosporangiales</taxon>
        <taxon>Thermomonosporaceae</taxon>
        <taxon>Actinomadura</taxon>
    </lineage>
</organism>
<protein>
    <recommendedName>
        <fullName evidence="10">dITP/XTP pyrophosphatase</fullName>
        <ecNumber evidence="10">3.6.1.66</ecNumber>
    </recommendedName>
    <alternativeName>
        <fullName evidence="10">Non-canonical purine NTP pyrophosphatase</fullName>
    </alternativeName>
    <alternativeName>
        <fullName evidence="10">Non-standard purine NTP pyrophosphatase</fullName>
    </alternativeName>
    <alternativeName>
        <fullName evidence="10">Nucleoside-triphosphate diphosphatase</fullName>
    </alternativeName>
    <alternativeName>
        <fullName evidence="10">Nucleoside-triphosphate pyrophosphatase</fullName>
        <shortName evidence="10">NTPase</shortName>
    </alternativeName>
</protein>
<evidence type="ECO:0000256" key="8">
    <source>
        <dbReference type="ARBA" id="ARBA00051875"/>
    </source>
</evidence>
<name>A0A931DU88_9ACTN</name>
<comment type="caution">
    <text evidence="12">The sequence shown here is derived from an EMBL/GenBank/DDBJ whole genome shotgun (WGS) entry which is preliminary data.</text>
</comment>
<evidence type="ECO:0000256" key="4">
    <source>
        <dbReference type="ARBA" id="ARBA00022741"/>
    </source>
</evidence>
<dbReference type="AlphaFoldDB" id="A0A931DU88"/>
<dbReference type="NCBIfam" id="TIGR00042">
    <property type="entry name" value="RdgB/HAM1 family non-canonical purine NTP pyrophosphatase"/>
    <property type="match status" value="1"/>
</dbReference>
<evidence type="ECO:0000256" key="11">
    <source>
        <dbReference type="RuleBase" id="RU003781"/>
    </source>
</evidence>
<comment type="cofactor">
    <cofactor evidence="10">
        <name>Mg(2+)</name>
        <dbReference type="ChEBI" id="CHEBI:18420"/>
    </cofactor>
    <text evidence="10">Binds 1 Mg(2+) ion per subunit.</text>
</comment>
<keyword evidence="7 10" id="KW-0546">Nucleotide metabolism</keyword>
<proteinExistence type="inferred from homology"/>
<evidence type="ECO:0000256" key="1">
    <source>
        <dbReference type="ARBA" id="ARBA00008023"/>
    </source>
</evidence>
<evidence type="ECO:0000256" key="6">
    <source>
        <dbReference type="ARBA" id="ARBA00022842"/>
    </source>
</evidence>
<dbReference type="GO" id="GO:0000166">
    <property type="term" value="F:nucleotide binding"/>
    <property type="evidence" value="ECO:0007669"/>
    <property type="project" value="UniProtKB-KW"/>
</dbReference>
<accession>A0A931DU88</accession>
<dbReference type="EMBL" id="JADOUA010000001">
    <property type="protein sequence ID" value="MBG6093675.1"/>
    <property type="molecule type" value="Genomic_DNA"/>
</dbReference>
<dbReference type="GO" id="GO:0046872">
    <property type="term" value="F:metal ion binding"/>
    <property type="evidence" value="ECO:0007669"/>
    <property type="project" value="UniProtKB-KW"/>
</dbReference>
<feature type="binding site" evidence="10">
    <location>
        <position position="78"/>
    </location>
    <ligand>
        <name>Mg(2+)</name>
        <dbReference type="ChEBI" id="CHEBI:18420"/>
    </ligand>
</feature>
<comment type="catalytic activity">
    <reaction evidence="8 10">
        <text>dITP + H2O = dIMP + diphosphate + H(+)</text>
        <dbReference type="Rhea" id="RHEA:28342"/>
        <dbReference type="ChEBI" id="CHEBI:15377"/>
        <dbReference type="ChEBI" id="CHEBI:15378"/>
        <dbReference type="ChEBI" id="CHEBI:33019"/>
        <dbReference type="ChEBI" id="CHEBI:61194"/>
        <dbReference type="ChEBI" id="CHEBI:61382"/>
        <dbReference type="EC" id="3.6.1.66"/>
    </reaction>
</comment>
<dbReference type="PANTHER" id="PTHR11067:SF9">
    <property type="entry name" value="INOSINE TRIPHOSPHATE PYROPHOSPHATASE"/>
    <property type="match status" value="1"/>
</dbReference>
<evidence type="ECO:0000256" key="5">
    <source>
        <dbReference type="ARBA" id="ARBA00022801"/>
    </source>
</evidence>
<comment type="similarity">
    <text evidence="1 10 11">Belongs to the HAM1 NTPase family.</text>
</comment>
<comment type="catalytic activity">
    <reaction evidence="9 10">
        <text>XTP + H2O = XMP + diphosphate + H(+)</text>
        <dbReference type="Rhea" id="RHEA:28610"/>
        <dbReference type="ChEBI" id="CHEBI:15377"/>
        <dbReference type="ChEBI" id="CHEBI:15378"/>
        <dbReference type="ChEBI" id="CHEBI:33019"/>
        <dbReference type="ChEBI" id="CHEBI:57464"/>
        <dbReference type="ChEBI" id="CHEBI:61314"/>
        <dbReference type="EC" id="3.6.1.66"/>
    </reaction>
</comment>
<evidence type="ECO:0000256" key="10">
    <source>
        <dbReference type="HAMAP-Rule" id="MF_01405"/>
    </source>
</evidence>
<dbReference type="PANTHER" id="PTHR11067">
    <property type="entry name" value="INOSINE TRIPHOSPHATE PYROPHOSPHATASE/HAM1 PROTEIN"/>
    <property type="match status" value="1"/>
</dbReference>
<dbReference type="Pfam" id="PF01725">
    <property type="entry name" value="Ham1p_like"/>
    <property type="match status" value="1"/>
</dbReference>
<evidence type="ECO:0000256" key="7">
    <source>
        <dbReference type="ARBA" id="ARBA00023080"/>
    </source>
</evidence>
<keyword evidence="13" id="KW-1185">Reference proteome</keyword>
<feature type="binding site" evidence="10">
    <location>
        <begin position="9"/>
        <end position="14"/>
    </location>
    <ligand>
        <name>substrate</name>
    </ligand>
</feature>
<feature type="binding site" evidence="10">
    <location>
        <begin position="166"/>
        <end position="169"/>
    </location>
    <ligand>
        <name>substrate</name>
    </ligand>
</feature>
<dbReference type="SUPFAM" id="SSF52972">
    <property type="entry name" value="ITPase-like"/>
    <property type="match status" value="1"/>
</dbReference>
<feature type="active site" description="Proton acceptor" evidence="10">
    <location>
        <position position="78"/>
    </location>
</feature>
<evidence type="ECO:0000256" key="9">
    <source>
        <dbReference type="ARBA" id="ARBA00052017"/>
    </source>
</evidence>
<dbReference type="Gene3D" id="3.90.950.10">
    <property type="match status" value="1"/>
</dbReference>
<keyword evidence="5 10" id="KW-0378">Hydrolase</keyword>
<dbReference type="GO" id="GO:0036222">
    <property type="term" value="F:XTP diphosphatase activity"/>
    <property type="evidence" value="ECO:0007669"/>
    <property type="project" value="UniProtKB-UniRule"/>
</dbReference>
<feature type="binding site" evidence="10">
    <location>
        <begin position="194"/>
        <end position="195"/>
    </location>
    <ligand>
        <name>substrate</name>
    </ligand>
</feature>
<dbReference type="FunFam" id="3.90.950.10:FF:000001">
    <property type="entry name" value="dITP/XTP pyrophosphatase"/>
    <property type="match status" value="1"/>
</dbReference>
<dbReference type="Proteomes" id="UP000614047">
    <property type="component" value="Unassembled WGS sequence"/>
</dbReference>
<keyword evidence="4 10" id="KW-0547">Nucleotide-binding</keyword>
<dbReference type="HAMAP" id="MF_01405">
    <property type="entry name" value="Non_canon_purine_NTPase"/>
    <property type="match status" value="1"/>
</dbReference>
<gene>
    <name evidence="12" type="ORF">IW256_007788</name>
</gene>
<dbReference type="InterPro" id="IPR020922">
    <property type="entry name" value="dITP/XTP_pyrophosphatase"/>
</dbReference>
<comment type="caution">
    <text evidence="10">Lacks conserved residue(s) required for the propagation of feature annotation.</text>
</comment>
<evidence type="ECO:0000313" key="12">
    <source>
        <dbReference type="EMBL" id="MBG6093675.1"/>
    </source>
</evidence>
<dbReference type="GO" id="GO:0036220">
    <property type="term" value="F:ITP diphosphatase activity"/>
    <property type="evidence" value="ECO:0007669"/>
    <property type="project" value="UniProtKB-UniRule"/>
</dbReference>
<dbReference type="CDD" id="cd00515">
    <property type="entry name" value="HAM1"/>
    <property type="match status" value="1"/>
</dbReference>
<dbReference type="GO" id="GO:0009117">
    <property type="term" value="P:nucleotide metabolic process"/>
    <property type="evidence" value="ECO:0007669"/>
    <property type="project" value="UniProtKB-KW"/>
</dbReference>
<feature type="binding site" evidence="10">
    <location>
        <position position="79"/>
    </location>
    <ligand>
        <name>substrate</name>
    </ligand>
</feature>
<comment type="catalytic activity">
    <reaction evidence="10">
        <text>ITP + H2O = IMP + diphosphate + H(+)</text>
        <dbReference type="Rhea" id="RHEA:29399"/>
        <dbReference type="ChEBI" id="CHEBI:15377"/>
        <dbReference type="ChEBI" id="CHEBI:15378"/>
        <dbReference type="ChEBI" id="CHEBI:33019"/>
        <dbReference type="ChEBI" id="CHEBI:58053"/>
        <dbReference type="ChEBI" id="CHEBI:61402"/>
        <dbReference type="EC" id="3.6.1.66"/>
    </reaction>
</comment>
<keyword evidence="3 10" id="KW-0479">Metal-binding</keyword>
<evidence type="ECO:0000256" key="3">
    <source>
        <dbReference type="ARBA" id="ARBA00022723"/>
    </source>
</evidence>